<evidence type="ECO:0000313" key="1">
    <source>
        <dbReference type="EMBL" id="MTV37941.1"/>
    </source>
</evidence>
<keyword evidence="2" id="KW-1185">Reference proteome</keyword>
<evidence type="ECO:0000313" key="2">
    <source>
        <dbReference type="Proteomes" id="UP000475582"/>
    </source>
</evidence>
<dbReference type="Pfam" id="PF11848">
    <property type="entry name" value="DUF3368"/>
    <property type="match status" value="1"/>
</dbReference>
<comment type="caution">
    <text evidence="1">The sequence shown here is derived from an EMBL/GenBank/DDBJ whole genome shotgun (WGS) entry which is preliminary data.</text>
</comment>
<dbReference type="InterPro" id="IPR021799">
    <property type="entry name" value="PIN-like_prokaryotic"/>
</dbReference>
<reference evidence="1 2" key="1">
    <citation type="submission" date="2019-11" db="EMBL/GenBank/DDBJ databases">
        <title>Type strains purchased from KCTC, JCM and DSMZ.</title>
        <authorList>
            <person name="Lu H."/>
        </authorList>
    </citation>
    <scope>NUCLEOTIDE SEQUENCE [LARGE SCALE GENOMIC DNA]</scope>
    <source>
        <strain evidence="1 2">KCTC 22382</strain>
    </source>
</reference>
<proteinExistence type="predicted"/>
<dbReference type="OrthoDB" id="8781792at2"/>
<dbReference type="RefSeq" id="WP_155463420.1">
    <property type="nucleotide sequence ID" value="NZ_WNKY01000008.1"/>
</dbReference>
<organism evidence="1 2">
    <name type="scientific">Duganella radicis</name>
    <dbReference type="NCBI Taxonomy" id="551988"/>
    <lineage>
        <taxon>Bacteria</taxon>
        <taxon>Pseudomonadati</taxon>
        <taxon>Pseudomonadota</taxon>
        <taxon>Betaproteobacteria</taxon>
        <taxon>Burkholderiales</taxon>
        <taxon>Oxalobacteraceae</taxon>
        <taxon>Telluria group</taxon>
        <taxon>Duganella</taxon>
    </lineage>
</organism>
<dbReference type="AlphaFoldDB" id="A0A6L6PH72"/>
<name>A0A6L6PH72_9BURK</name>
<accession>A0A6L6PH72</accession>
<gene>
    <name evidence="1" type="ORF">GM676_10170</name>
</gene>
<dbReference type="Proteomes" id="UP000475582">
    <property type="component" value="Unassembled WGS sequence"/>
</dbReference>
<evidence type="ECO:0008006" key="3">
    <source>
        <dbReference type="Google" id="ProtNLM"/>
    </source>
</evidence>
<protein>
    <recommendedName>
        <fullName evidence="3">DUF3368 domain-containing protein</fullName>
    </recommendedName>
</protein>
<sequence length="119" mass="12370">MSITLIVTDAGPLITLAVADALDTLTLLGARVVIPDMVHFEVTRHADKPGAQALVTWLAANRGRVEIGATEEFAEFSQKLIADAEAILDRATAVRGPTARATGAFASGGAADELKAWTG</sequence>
<dbReference type="EMBL" id="WNKY01000008">
    <property type="protein sequence ID" value="MTV37941.1"/>
    <property type="molecule type" value="Genomic_DNA"/>
</dbReference>